<sequence>MSSPVLQGWQFNDDSRSSWDIVWTCLTTIFACTWTVLHQPVPGRNKSDGLIIASKLITWLITFLAPEGLAFIAVEEFWQVRSLARRCNAAQATSDRNTGEPGSWLYNRTKPLVNAQDVNDLDLYPVHAEWTAAQCFCIQMGGLTLETEDEWIFYVGRGQVHRFIEAGLVRSSDFTDRDIQDRVKADGFAKAFTVFQSTWVTVNIVARAGYSLPITPFEFSTIAYVACAIIAYALWWNKPQDMTVPITIPVRYTRDRLPQDIRTLTDVYPKRWVHRRVIPSRQSVGKAMVHIGKLMQTVAADEPSGGGLTRASRGLTVTEEWMLNSFAGLSGFIFCGIHVAAWNYAFPTNAEKIAWRVFALTSLAMVVLVYVIAQVPLTTRWLANRGVSPPICMKGLADPNGKFTWTEIYVPIWCILIYAFARFGLVALTLSSLRALPRDAYIAVDWLASIPHI</sequence>
<feature type="transmembrane region" description="Helical" evidence="1">
    <location>
        <begin position="408"/>
        <end position="430"/>
    </location>
</feature>
<dbReference type="PANTHER" id="PTHR35043">
    <property type="entry name" value="TRANSCRIPTION FACTOR DOMAIN-CONTAINING PROTEIN"/>
    <property type="match status" value="1"/>
</dbReference>
<feature type="transmembrane region" description="Helical" evidence="1">
    <location>
        <begin position="353"/>
        <end position="373"/>
    </location>
</feature>
<dbReference type="PANTHER" id="PTHR35043:SF7">
    <property type="entry name" value="TRANSCRIPTION FACTOR DOMAIN-CONTAINING PROTEIN"/>
    <property type="match status" value="1"/>
</dbReference>
<name>A0ABR4IW09_9EURO</name>
<evidence type="ECO:0000313" key="3">
    <source>
        <dbReference type="Proteomes" id="UP001610335"/>
    </source>
</evidence>
<gene>
    <name evidence="2" type="ORF">BDW59DRAFT_140181</name>
</gene>
<keyword evidence="1" id="KW-0472">Membrane</keyword>
<feature type="transmembrane region" description="Helical" evidence="1">
    <location>
        <begin position="217"/>
        <end position="235"/>
    </location>
</feature>
<comment type="caution">
    <text evidence="2">The sequence shown here is derived from an EMBL/GenBank/DDBJ whole genome shotgun (WGS) entry which is preliminary data.</text>
</comment>
<feature type="transmembrane region" description="Helical" evidence="1">
    <location>
        <begin position="321"/>
        <end position="341"/>
    </location>
</feature>
<protein>
    <submittedName>
        <fullName evidence="2">Uncharacterized protein</fullName>
    </submittedName>
</protein>
<evidence type="ECO:0000313" key="2">
    <source>
        <dbReference type="EMBL" id="KAL2831449.1"/>
    </source>
</evidence>
<accession>A0ABR4IW09</accession>
<dbReference type="Proteomes" id="UP001610335">
    <property type="component" value="Unassembled WGS sequence"/>
</dbReference>
<evidence type="ECO:0000256" key="1">
    <source>
        <dbReference type="SAM" id="Phobius"/>
    </source>
</evidence>
<proteinExistence type="predicted"/>
<keyword evidence="1" id="KW-1133">Transmembrane helix</keyword>
<feature type="transmembrane region" description="Helical" evidence="1">
    <location>
        <begin position="57"/>
        <end position="78"/>
    </location>
</feature>
<dbReference type="EMBL" id="JBFXLS010000009">
    <property type="protein sequence ID" value="KAL2831449.1"/>
    <property type="molecule type" value="Genomic_DNA"/>
</dbReference>
<reference evidence="2 3" key="1">
    <citation type="submission" date="2024-07" db="EMBL/GenBank/DDBJ databases">
        <title>Section-level genome sequencing and comparative genomics of Aspergillus sections Usti and Cavernicolus.</title>
        <authorList>
            <consortium name="Lawrence Berkeley National Laboratory"/>
            <person name="Nybo J.L."/>
            <person name="Vesth T.C."/>
            <person name="Theobald S."/>
            <person name="Frisvad J.C."/>
            <person name="Larsen T.O."/>
            <person name="Kjaerboelling I."/>
            <person name="Rothschild-Mancinelli K."/>
            <person name="Lyhne E.K."/>
            <person name="Kogle M.E."/>
            <person name="Barry K."/>
            <person name="Clum A."/>
            <person name="Na H."/>
            <person name="Ledsgaard L."/>
            <person name="Lin J."/>
            <person name="Lipzen A."/>
            <person name="Kuo A."/>
            <person name="Riley R."/>
            <person name="Mondo S."/>
            <person name="LaButti K."/>
            <person name="Haridas S."/>
            <person name="Pangalinan J."/>
            <person name="Salamov A.A."/>
            <person name="Simmons B.A."/>
            <person name="Magnuson J.K."/>
            <person name="Chen J."/>
            <person name="Drula E."/>
            <person name="Henrissat B."/>
            <person name="Wiebenga A."/>
            <person name="Lubbers R.J."/>
            <person name="Gomes A.C."/>
            <person name="Makela M.R."/>
            <person name="Stajich J."/>
            <person name="Grigoriev I.V."/>
            <person name="Mortensen U.H."/>
            <person name="De vries R.P."/>
            <person name="Baker S.E."/>
            <person name="Andersen M.R."/>
        </authorList>
    </citation>
    <scope>NUCLEOTIDE SEQUENCE [LARGE SCALE GENOMIC DNA]</scope>
    <source>
        <strain evidence="2 3">CBS 600.67</strain>
    </source>
</reference>
<feature type="transmembrane region" description="Helical" evidence="1">
    <location>
        <begin position="21"/>
        <end position="37"/>
    </location>
</feature>
<keyword evidence="3" id="KW-1185">Reference proteome</keyword>
<organism evidence="2 3">
    <name type="scientific">Aspergillus cavernicola</name>
    <dbReference type="NCBI Taxonomy" id="176166"/>
    <lineage>
        <taxon>Eukaryota</taxon>
        <taxon>Fungi</taxon>
        <taxon>Dikarya</taxon>
        <taxon>Ascomycota</taxon>
        <taxon>Pezizomycotina</taxon>
        <taxon>Eurotiomycetes</taxon>
        <taxon>Eurotiomycetidae</taxon>
        <taxon>Eurotiales</taxon>
        <taxon>Aspergillaceae</taxon>
        <taxon>Aspergillus</taxon>
        <taxon>Aspergillus subgen. Nidulantes</taxon>
    </lineage>
</organism>
<keyword evidence="1" id="KW-0812">Transmembrane</keyword>